<gene>
    <name evidence="7" type="ORF">K491DRAFT_630538</name>
</gene>
<dbReference type="PANTHER" id="PTHR14396:SF10">
    <property type="entry name" value="CLASPIN"/>
    <property type="match status" value="1"/>
</dbReference>
<dbReference type="OrthoDB" id="2130597at2759"/>
<feature type="compositionally biased region" description="Acidic residues" evidence="5">
    <location>
        <begin position="571"/>
        <end position="583"/>
    </location>
</feature>
<feature type="region of interest" description="Disordered" evidence="5">
    <location>
        <begin position="1079"/>
        <end position="1169"/>
    </location>
</feature>
<feature type="compositionally biased region" description="Basic and acidic residues" evidence="5">
    <location>
        <begin position="1303"/>
        <end position="1319"/>
    </location>
</feature>
<comment type="subcellular location">
    <subcellularLocation>
        <location evidence="1">Nucleus</location>
    </subcellularLocation>
</comment>
<feature type="region of interest" description="Disordered" evidence="5">
    <location>
        <begin position="553"/>
        <end position="715"/>
    </location>
</feature>
<protein>
    <recommendedName>
        <fullName evidence="6">DNA replication checkpoint mediator MRC1 domain-containing protein</fullName>
    </recommendedName>
</protein>
<feature type="compositionally biased region" description="Basic residues" evidence="5">
    <location>
        <begin position="1320"/>
        <end position="1330"/>
    </location>
</feature>
<keyword evidence="3" id="KW-0539">Nucleus</keyword>
<name>A0A6A6T597_9PLEO</name>
<feature type="region of interest" description="Disordered" evidence="5">
    <location>
        <begin position="382"/>
        <end position="406"/>
    </location>
</feature>
<feature type="compositionally biased region" description="Basic and acidic residues" evidence="5">
    <location>
        <begin position="214"/>
        <end position="224"/>
    </location>
</feature>
<evidence type="ECO:0000256" key="1">
    <source>
        <dbReference type="ARBA" id="ARBA00004123"/>
    </source>
</evidence>
<dbReference type="EMBL" id="MU004352">
    <property type="protein sequence ID" value="KAF2655229.1"/>
    <property type="molecule type" value="Genomic_DNA"/>
</dbReference>
<evidence type="ECO:0000313" key="7">
    <source>
        <dbReference type="EMBL" id="KAF2655229.1"/>
    </source>
</evidence>
<keyword evidence="8" id="KW-1185">Reference proteome</keyword>
<feature type="compositionally biased region" description="Polar residues" evidence="5">
    <location>
        <begin position="65"/>
        <end position="75"/>
    </location>
</feature>
<feature type="compositionally biased region" description="Acidic residues" evidence="5">
    <location>
        <begin position="635"/>
        <end position="647"/>
    </location>
</feature>
<feature type="compositionally biased region" description="Acidic residues" evidence="5">
    <location>
        <begin position="592"/>
        <end position="625"/>
    </location>
</feature>
<keyword evidence="4" id="KW-0175">Coiled coil</keyword>
<feature type="compositionally biased region" description="Basic and acidic residues" evidence="5">
    <location>
        <begin position="182"/>
        <end position="205"/>
    </location>
</feature>
<keyword evidence="2" id="KW-0597">Phosphoprotein</keyword>
<feature type="compositionally biased region" description="Basic and acidic residues" evidence="5">
    <location>
        <begin position="326"/>
        <end position="336"/>
    </location>
</feature>
<evidence type="ECO:0000256" key="4">
    <source>
        <dbReference type="SAM" id="Coils"/>
    </source>
</evidence>
<evidence type="ECO:0000256" key="2">
    <source>
        <dbReference type="ARBA" id="ARBA00022553"/>
    </source>
</evidence>
<accession>A0A6A6T597</accession>
<feature type="region of interest" description="Disordered" evidence="5">
    <location>
        <begin position="1274"/>
        <end position="1330"/>
    </location>
</feature>
<evidence type="ECO:0000256" key="5">
    <source>
        <dbReference type="SAM" id="MobiDB-lite"/>
    </source>
</evidence>
<evidence type="ECO:0000313" key="8">
    <source>
        <dbReference type="Proteomes" id="UP000799324"/>
    </source>
</evidence>
<evidence type="ECO:0000256" key="3">
    <source>
        <dbReference type="ARBA" id="ARBA00023242"/>
    </source>
</evidence>
<dbReference type="Proteomes" id="UP000799324">
    <property type="component" value="Unassembled WGS sequence"/>
</dbReference>
<dbReference type="GO" id="GO:0010997">
    <property type="term" value="F:anaphase-promoting complex binding"/>
    <property type="evidence" value="ECO:0007669"/>
    <property type="project" value="TreeGrafter"/>
</dbReference>
<feature type="compositionally biased region" description="Low complexity" evidence="5">
    <location>
        <begin position="168"/>
        <end position="181"/>
    </location>
</feature>
<dbReference type="GO" id="GO:0005634">
    <property type="term" value="C:nucleus"/>
    <property type="evidence" value="ECO:0007669"/>
    <property type="project" value="UniProtKB-SubCell"/>
</dbReference>
<feature type="compositionally biased region" description="Basic and acidic residues" evidence="5">
    <location>
        <begin position="1141"/>
        <end position="1152"/>
    </location>
</feature>
<feature type="domain" description="DNA replication checkpoint mediator MRC1" evidence="6">
    <location>
        <begin position="933"/>
        <end position="1070"/>
    </location>
</feature>
<feature type="region of interest" description="Disordered" evidence="5">
    <location>
        <begin position="303"/>
        <end position="350"/>
    </location>
</feature>
<dbReference type="InterPro" id="IPR018564">
    <property type="entry name" value="Repl_chkpnt_MRC1_dom"/>
</dbReference>
<feature type="compositionally biased region" description="Basic and acidic residues" evidence="5">
    <location>
        <begin position="553"/>
        <end position="562"/>
    </location>
</feature>
<dbReference type="Pfam" id="PF09444">
    <property type="entry name" value="MRC1"/>
    <property type="match status" value="1"/>
</dbReference>
<dbReference type="InterPro" id="IPR024146">
    <property type="entry name" value="Claspin"/>
</dbReference>
<dbReference type="GO" id="GO:0033314">
    <property type="term" value="P:mitotic DNA replication checkpoint signaling"/>
    <property type="evidence" value="ECO:0007669"/>
    <property type="project" value="TreeGrafter"/>
</dbReference>
<feature type="region of interest" description="Disordered" evidence="5">
    <location>
        <begin position="1019"/>
        <end position="1044"/>
    </location>
</feature>
<feature type="compositionally biased region" description="Basic and acidic residues" evidence="5">
    <location>
        <begin position="262"/>
        <end position="273"/>
    </location>
</feature>
<dbReference type="GO" id="GO:0007095">
    <property type="term" value="P:mitotic G2 DNA damage checkpoint signaling"/>
    <property type="evidence" value="ECO:0007669"/>
    <property type="project" value="TreeGrafter"/>
</dbReference>
<feature type="compositionally biased region" description="Polar residues" evidence="5">
    <location>
        <begin position="1274"/>
        <end position="1286"/>
    </location>
</feature>
<feature type="compositionally biased region" description="Basic and acidic residues" evidence="5">
    <location>
        <begin position="382"/>
        <end position="392"/>
    </location>
</feature>
<feature type="compositionally biased region" description="Acidic residues" evidence="5">
    <location>
        <begin position="941"/>
        <end position="951"/>
    </location>
</feature>
<dbReference type="PANTHER" id="PTHR14396">
    <property type="entry name" value="CLASPIN"/>
    <property type="match status" value="1"/>
</dbReference>
<feature type="compositionally biased region" description="Acidic residues" evidence="5">
    <location>
        <begin position="958"/>
        <end position="967"/>
    </location>
</feature>
<feature type="compositionally biased region" description="Polar residues" evidence="5">
    <location>
        <begin position="30"/>
        <end position="43"/>
    </location>
</feature>
<feature type="coiled-coil region" evidence="4">
    <location>
        <begin position="495"/>
        <end position="545"/>
    </location>
</feature>
<feature type="region of interest" description="Disordered" evidence="5">
    <location>
        <begin position="1"/>
        <end position="288"/>
    </location>
</feature>
<reference evidence="7" key="1">
    <citation type="journal article" date="2020" name="Stud. Mycol.">
        <title>101 Dothideomycetes genomes: a test case for predicting lifestyles and emergence of pathogens.</title>
        <authorList>
            <person name="Haridas S."/>
            <person name="Albert R."/>
            <person name="Binder M."/>
            <person name="Bloem J."/>
            <person name="Labutti K."/>
            <person name="Salamov A."/>
            <person name="Andreopoulos B."/>
            <person name="Baker S."/>
            <person name="Barry K."/>
            <person name="Bills G."/>
            <person name="Bluhm B."/>
            <person name="Cannon C."/>
            <person name="Castanera R."/>
            <person name="Culley D."/>
            <person name="Daum C."/>
            <person name="Ezra D."/>
            <person name="Gonzalez J."/>
            <person name="Henrissat B."/>
            <person name="Kuo A."/>
            <person name="Liang C."/>
            <person name="Lipzen A."/>
            <person name="Lutzoni F."/>
            <person name="Magnuson J."/>
            <person name="Mondo S."/>
            <person name="Nolan M."/>
            <person name="Ohm R."/>
            <person name="Pangilinan J."/>
            <person name="Park H.-J."/>
            <person name="Ramirez L."/>
            <person name="Alfaro M."/>
            <person name="Sun H."/>
            <person name="Tritt A."/>
            <person name="Yoshinaga Y."/>
            <person name="Zwiers L.-H."/>
            <person name="Turgeon B."/>
            <person name="Goodwin S."/>
            <person name="Spatafora J."/>
            <person name="Crous P."/>
            <person name="Grigoriev I."/>
        </authorList>
    </citation>
    <scope>NUCLEOTIDE SEQUENCE</scope>
    <source>
        <strain evidence="7">CBS 122681</strain>
    </source>
</reference>
<feature type="region of interest" description="Disordered" evidence="5">
    <location>
        <begin position="934"/>
        <end position="975"/>
    </location>
</feature>
<evidence type="ECO:0000259" key="6">
    <source>
        <dbReference type="Pfam" id="PF09444"/>
    </source>
</evidence>
<sequence length="1346" mass="147228">MNSTTGDEDMSRATVALTELEEEPAASSGLPATTKTLPPTNALSKLFGSDSDSEADAQAHAPRSQLLTRLQPQQTDESSESEDDGDGEGAYERIKKALMSGQDARRKDGEATQSPPLAEPSSTEDEDDMPVKANAARRKLPPRESTPPPVASPSGSVPTRQSSPGLFVTPTATPTKTAKVAITREESDSDTSTKRNTNRDLQERVKRIRAQRQAAERKGREEAKTAANARPLADQESDSDPDGENGRRLTQQTRPTRKAGKRALEEMARDQQRISRNMQLAHQAKTKKKYGTKDLFAKFGFNQPDTETIPGAALPTPDPSFLSHSSDVEINQHHDTPPTSPPSQEDLQKQPNLVAEPTLLARDDEIQAAAVLSTSVSPLLPRVDKGKGRAPEFQHLPPKPAVERPKPTVIRPARNTIEQPAITDLVELSDSEDDLQVVKPKSRFPVFDRLPQRQQREGPSMLHLRHLAHLASPSKKAPKGRSTMHITDLQFSLGLKARQQAQKARQEKIEELKRRGVHIETEEEREKHQIEIEDLVAQFEKARQEDLKLAKLEKAEAKKNGEGGDGLVSSDESEDEDYVASDGEENRNMQGQEEDGEEEAVELSGSEDEDMADADDEEDLDDEDSTEKSNGLIDDAAEDDEDDEDSGELLNDAQVSDGGDVDEDDVNAPIRKPTVKRSRNVIVDDEDDSQDEALHMPASTQEPSQPPPTIQTQGNDAMAAFGFGKSSETLGLTQMFAGTMADVDADSQNAHPLDKEMEQDSLDFLRALPDSQPTTGLSQTADLLVPNSQAFESQDKAPLFHPVSEIDLGISQLIETSPAFSHTQLSQDPEPTQDAGFKLLRSPTGVVPPPSTVETIMMPVADSPVVKRKGRLQQGKRMIAAELSDVDDDVADLASEVEEEEESLPMKASDAFAVLKKGAKKQKRIADNFNKKTSWARDAIEEQAEESEDEYAGIGGASDDDSGEEDEEVKKMIDESDVKVDERKLAAFFAEKAKKEDEKNLNQLYKDVMNGGLRKRHAVGAFDVSDSEDETEQRRRKKQAQFRQMTKALISDEKIASVASNPKKSAFFNTLADHFEDPEYDRDFLETPAMGLDNEEPSQSQSQPEEGKEGQDTNTQPTAQPTIPDSQITSTTAPVNPLKRKSPDSQEKENRPPPHLRRTAASTTLARKPITIADIQHSVSELLDDPRVMVPDSQFSESESELEIEDAPAAIKAAARKPRAVIDRLTLSRTASIESNDTAVAGNMAFHAPGAGAHQPGFKVPSLIRRATSNLSIVSTGSSGASTPTEGSGVRRGGGARSNIHAQAREAERRAAVDKVERRRKEHLKKKVGMARGKRSVLGCLDGGFE</sequence>
<feature type="compositionally biased region" description="Acidic residues" evidence="5">
    <location>
        <begin position="77"/>
        <end position="89"/>
    </location>
</feature>
<feature type="compositionally biased region" description="Polar residues" evidence="5">
    <location>
        <begin position="1112"/>
        <end position="1134"/>
    </location>
</feature>
<organism evidence="7 8">
    <name type="scientific">Lophiostoma macrostomum CBS 122681</name>
    <dbReference type="NCBI Taxonomy" id="1314788"/>
    <lineage>
        <taxon>Eukaryota</taxon>
        <taxon>Fungi</taxon>
        <taxon>Dikarya</taxon>
        <taxon>Ascomycota</taxon>
        <taxon>Pezizomycotina</taxon>
        <taxon>Dothideomycetes</taxon>
        <taxon>Pleosporomycetidae</taxon>
        <taxon>Pleosporales</taxon>
        <taxon>Lophiostomataceae</taxon>
        <taxon>Lophiostoma</taxon>
    </lineage>
</organism>
<proteinExistence type="predicted"/>